<dbReference type="Pfam" id="PF00574">
    <property type="entry name" value="CLP_protease"/>
    <property type="match status" value="1"/>
</dbReference>
<evidence type="ECO:0000256" key="1">
    <source>
        <dbReference type="ARBA" id="ARBA00022670"/>
    </source>
</evidence>
<dbReference type="AlphaFoldDB" id="A0A2U3I8S3"/>
<keyword evidence="1" id="KW-0645">Protease</keyword>
<proteinExistence type="predicted"/>
<dbReference type="GO" id="GO:0004252">
    <property type="term" value="F:serine-type endopeptidase activity"/>
    <property type="evidence" value="ECO:0007669"/>
    <property type="project" value="TreeGrafter"/>
</dbReference>
<dbReference type="GO" id="GO:0051117">
    <property type="term" value="F:ATPase binding"/>
    <property type="evidence" value="ECO:0007669"/>
    <property type="project" value="TreeGrafter"/>
</dbReference>
<dbReference type="GO" id="GO:0006515">
    <property type="term" value="P:protein quality control for misfolded or incompletely synthesized proteins"/>
    <property type="evidence" value="ECO:0007669"/>
    <property type="project" value="TreeGrafter"/>
</dbReference>
<evidence type="ECO:0000256" key="2">
    <source>
        <dbReference type="ARBA" id="ARBA00022801"/>
    </source>
</evidence>
<dbReference type="InterPro" id="IPR029045">
    <property type="entry name" value="ClpP/crotonase-like_dom_sf"/>
</dbReference>
<keyword evidence="6" id="KW-1185">Reference proteome</keyword>
<organism evidence="5 6">
    <name type="scientific">Caballeronia novacaledonica</name>
    <dbReference type="NCBI Taxonomy" id="1544861"/>
    <lineage>
        <taxon>Bacteria</taxon>
        <taxon>Pseudomonadati</taxon>
        <taxon>Pseudomonadota</taxon>
        <taxon>Betaproteobacteria</taxon>
        <taxon>Burkholderiales</taxon>
        <taxon>Burkholderiaceae</taxon>
        <taxon>Caballeronia</taxon>
    </lineage>
</organism>
<dbReference type="CDD" id="cd07016">
    <property type="entry name" value="S14_ClpP_1"/>
    <property type="match status" value="1"/>
</dbReference>
<dbReference type="Proteomes" id="UP000238169">
    <property type="component" value="Unassembled WGS sequence"/>
</dbReference>
<evidence type="ECO:0000256" key="3">
    <source>
        <dbReference type="ARBA" id="ARBA00022825"/>
    </source>
</evidence>
<dbReference type="OrthoDB" id="9806592at2"/>
<dbReference type="GO" id="GO:0004176">
    <property type="term" value="F:ATP-dependent peptidase activity"/>
    <property type="evidence" value="ECO:0007669"/>
    <property type="project" value="TreeGrafter"/>
</dbReference>
<dbReference type="PANTHER" id="PTHR10381:SF70">
    <property type="entry name" value="ATP-DEPENDENT CLP PROTEASE PROTEOLYTIC SUBUNIT"/>
    <property type="match status" value="1"/>
</dbReference>
<feature type="region of interest" description="Disordered" evidence="4">
    <location>
        <begin position="212"/>
        <end position="247"/>
    </location>
</feature>
<evidence type="ECO:0000256" key="4">
    <source>
        <dbReference type="SAM" id="MobiDB-lite"/>
    </source>
</evidence>
<evidence type="ECO:0000313" key="6">
    <source>
        <dbReference type="Proteomes" id="UP000238169"/>
    </source>
</evidence>
<keyword evidence="2" id="KW-0378">Hydrolase</keyword>
<sequence length="260" mass="27947">MRQNRILQLLNENRQAPRRFGIEASTEGDEVTMYLYDVIVSDDYWGGVSATSFVKELAGITAGKIHLRINSPGGDVFGARAMEAAIRGHSARVVAHIDGLAASAASFLAMAADEIEIAEGGFFMIHKAWTIGVGNADDMRGQADLLDKIDGSLANTYAKRTGKDAEEIAAWMAAETWFNSEEAIANGFADRVAQPAEKAQASAWNLGAYANAPTPDAPRANVEPPVTPPVVNEPEAPAEPPRVAPDFAAMKRRLDLQNRI</sequence>
<feature type="compositionally biased region" description="Low complexity" evidence="4">
    <location>
        <begin position="220"/>
        <end position="235"/>
    </location>
</feature>
<dbReference type="EMBL" id="OGTP01000013">
    <property type="protein sequence ID" value="SPB16518.1"/>
    <property type="molecule type" value="Genomic_DNA"/>
</dbReference>
<protein>
    <submittedName>
        <fullName evidence="5">Peptidase S14</fullName>
    </submittedName>
</protein>
<reference evidence="6" key="1">
    <citation type="submission" date="2018-01" db="EMBL/GenBank/DDBJ databases">
        <authorList>
            <person name="Peeters C."/>
        </authorList>
    </citation>
    <scope>NUCLEOTIDE SEQUENCE [LARGE SCALE GENOMIC DNA]</scope>
</reference>
<name>A0A2U3I8S3_9BURK</name>
<dbReference type="SUPFAM" id="SSF52096">
    <property type="entry name" value="ClpP/crotonase"/>
    <property type="match status" value="1"/>
</dbReference>
<evidence type="ECO:0000313" key="5">
    <source>
        <dbReference type="EMBL" id="SPB16518.1"/>
    </source>
</evidence>
<dbReference type="RefSeq" id="WP_106856088.1">
    <property type="nucleotide sequence ID" value="NZ_OGTP01000013.1"/>
</dbReference>
<dbReference type="Gene3D" id="3.90.226.10">
    <property type="entry name" value="2-enoyl-CoA Hydratase, Chain A, domain 1"/>
    <property type="match status" value="1"/>
</dbReference>
<accession>A0A2U3I8S3</accession>
<gene>
    <name evidence="5" type="ORF">NOV72_03717</name>
</gene>
<keyword evidence="3" id="KW-0720">Serine protease</keyword>
<dbReference type="InterPro" id="IPR023562">
    <property type="entry name" value="ClpP/TepA"/>
</dbReference>
<dbReference type="GO" id="GO:0009368">
    <property type="term" value="C:endopeptidase Clp complex"/>
    <property type="evidence" value="ECO:0007669"/>
    <property type="project" value="TreeGrafter"/>
</dbReference>
<dbReference type="PANTHER" id="PTHR10381">
    <property type="entry name" value="ATP-DEPENDENT CLP PROTEASE PROTEOLYTIC SUBUNIT"/>
    <property type="match status" value="1"/>
</dbReference>
<dbReference type="NCBIfam" id="NF045542">
    <property type="entry name" value="Clp_rel_HeadMat"/>
    <property type="match status" value="1"/>
</dbReference>